<feature type="non-terminal residue" evidence="1">
    <location>
        <position position="127"/>
    </location>
</feature>
<dbReference type="OrthoDB" id="6129702at2759"/>
<keyword evidence="2" id="KW-1185">Reference proteome</keyword>
<evidence type="ECO:0000313" key="1">
    <source>
        <dbReference type="EMBL" id="ESO98836.1"/>
    </source>
</evidence>
<dbReference type="SUPFAM" id="SSF54001">
    <property type="entry name" value="Cysteine proteinases"/>
    <property type="match status" value="1"/>
</dbReference>
<dbReference type="InterPro" id="IPR038765">
    <property type="entry name" value="Papain-like_cys_pep_sf"/>
</dbReference>
<name>V4AYS9_LOTGI</name>
<dbReference type="PANTHER" id="PTHR46333:SF2">
    <property type="entry name" value="CYTOKINESIS PROTEIN 3"/>
    <property type="match status" value="1"/>
</dbReference>
<dbReference type="OMA" id="IMNTPRI"/>
<dbReference type="CTD" id="20231053"/>
<evidence type="ECO:0008006" key="3">
    <source>
        <dbReference type="Google" id="ProtNLM"/>
    </source>
</evidence>
<evidence type="ECO:0000313" key="2">
    <source>
        <dbReference type="Proteomes" id="UP000030746"/>
    </source>
</evidence>
<reference evidence="1 2" key="1">
    <citation type="journal article" date="2013" name="Nature">
        <title>Insights into bilaterian evolution from three spiralian genomes.</title>
        <authorList>
            <person name="Simakov O."/>
            <person name="Marletaz F."/>
            <person name="Cho S.J."/>
            <person name="Edsinger-Gonzales E."/>
            <person name="Havlak P."/>
            <person name="Hellsten U."/>
            <person name="Kuo D.H."/>
            <person name="Larsson T."/>
            <person name="Lv J."/>
            <person name="Arendt D."/>
            <person name="Savage R."/>
            <person name="Osoegawa K."/>
            <person name="de Jong P."/>
            <person name="Grimwood J."/>
            <person name="Chapman J.A."/>
            <person name="Shapiro H."/>
            <person name="Aerts A."/>
            <person name="Otillar R.P."/>
            <person name="Terry A.Y."/>
            <person name="Boore J.L."/>
            <person name="Grigoriev I.V."/>
            <person name="Lindberg D.R."/>
            <person name="Seaver E.C."/>
            <person name="Weisblat D.A."/>
            <person name="Putnam N.H."/>
            <person name="Rokhsar D.S."/>
        </authorList>
    </citation>
    <scope>NUCLEOTIDE SEQUENCE [LARGE SCALE GENOMIC DNA]</scope>
</reference>
<dbReference type="InterPro" id="IPR052557">
    <property type="entry name" value="CAP/Cytokinesis_protein"/>
</dbReference>
<dbReference type="RefSeq" id="XP_009050468.1">
    <property type="nucleotide sequence ID" value="XM_009052220.1"/>
</dbReference>
<dbReference type="Proteomes" id="UP000030746">
    <property type="component" value="Unassembled WGS sequence"/>
</dbReference>
<organism evidence="1 2">
    <name type="scientific">Lottia gigantea</name>
    <name type="common">Giant owl limpet</name>
    <dbReference type="NCBI Taxonomy" id="225164"/>
    <lineage>
        <taxon>Eukaryota</taxon>
        <taxon>Metazoa</taxon>
        <taxon>Spiralia</taxon>
        <taxon>Lophotrochozoa</taxon>
        <taxon>Mollusca</taxon>
        <taxon>Gastropoda</taxon>
        <taxon>Patellogastropoda</taxon>
        <taxon>Lottioidea</taxon>
        <taxon>Lottiidae</taxon>
        <taxon>Lottia</taxon>
    </lineage>
</organism>
<dbReference type="STRING" id="225164.V4AYS9"/>
<accession>V4AYS9</accession>
<dbReference type="AlphaFoldDB" id="V4AYS9"/>
<sequence length="127" mass="14711">AEIPCMKMNGFAKGYGYTPDEPFKMKGKTSHSWNLVQVDNEWWPVDCTWGSGHVASNKKFEPFYQEFYFLPEPKHFILSHFPKKYASIKMNQTFQLLSDPVTIDDFNKRAKVEPGALLHGIKLSHKN</sequence>
<dbReference type="EMBL" id="KB201205">
    <property type="protein sequence ID" value="ESO98836.1"/>
    <property type="molecule type" value="Genomic_DNA"/>
</dbReference>
<dbReference type="GO" id="GO:0005737">
    <property type="term" value="C:cytoplasm"/>
    <property type="evidence" value="ECO:0007669"/>
    <property type="project" value="TreeGrafter"/>
</dbReference>
<gene>
    <name evidence="1" type="ORF">LOTGIDRAFT_114152</name>
</gene>
<dbReference type="HOGENOM" id="CLU_1976041_0_0_1"/>
<proteinExistence type="predicted"/>
<dbReference type="GeneID" id="20231053"/>
<dbReference type="KEGG" id="lgi:LOTGIDRAFT_114152"/>
<protein>
    <recommendedName>
        <fullName evidence="3">Transglutaminase-like domain-containing protein</fullName>
    </recommendedName>
</protein>
<dbReference type="PANTHER" id="PTHR46333">
    <property type="entry name" value="CYTOKINESIS PROTEIN 3"/>
    <property type="match status" value="1"/>
</dbReference>
<feature type="non-terminal residue" evidence="1">
    <location>
        <position position="1"/>
    </location>
</feature>